<dbReference type="InterPro" id="IPR058594">
    <property type="entry name" value="PB1-like_dom_pln"/>
</dbReference>
<evidence type="ECO:0000256" key="5">
    <source>
        <dbReference type="ARBA" id="ARBA00023125"/>
    </source>
</evidence>
<dbReference type="InterPro" id="IPR036875">
    <property type="entry name" value="Znf_CCHC_sf"/>
</dbReference>
<evidence type="ECO:0000313" key="12">
    <source>
        <dbReference type="Proteomes" id="UP000289738"/>
    </source>
</evidence>
<feature type="compositionally biased region" description="Acidic residues" evidence="8">
    <location>
        <begin position="298"/>
        <end position="312"/>
    </location>
</feature>
<dbReference type="InterPro" id="IPR007527">
    <property type="entry name" value="Znf_SWIM"/>
</dbReference>
<dbReference type="InterPro" id="IPR004332">
    <property type="entry name" value="Transposase_MuDR"/>
</dbReference>
<keyword evidence="2" id="KW-0479">Metal-binding</keyword>
<keyword evidence="4" id="KW-0862">Zinc</keyword>
<feature type="compositionally biased region" description="Basic and acidic residues" evidence="8">
    <location>
        <begin position="974"/>
        <end position="983"/>
    </location>
</feature>
<gene>
    <name evidence="11" type="ORF">Ahy_B09g097678</name>
</gene>
<dbReference type="PROSITE" id="PS50158">
    <property type="entry name" value="ZF_CCHC"/>
    <property type="match status" value="1"/>
</dbReference>
<keyword evidence="5" id="KW-0238">DNA-binding</keyword>
<dbReference type="Pfam" id="PF10551">
    <property type="entry name" value="MULE"/>
    <property type="match status" value="1"/>
</dbReference>
<dbReference type="InterPro" id="IPR018289">
    <property type="entry name" value="MULE_transposase_dom"/>
</dbReference>
<dbReference type="SUPFAM" id="SSF57756">
    <property type="entry name" value="Retrovirus zinc finger-like domains"/>
    <property type="match status" value="1"/>
</dbReference>
<dbReference type="InterPro" id="IPR001207">
    <property type="entry name" value="Transposase_mutator"/>
</dbReference>
<dbReference type="PROSITE" id="PS01007">
    <property type="entry name" value="TRANSPOSASE_MUTATOR"/>
    <property type="match status" value="1"/>
</dbReference>
<dbReference type="PROSITE" id="PS50966">
    <property type="entry name" value="ZF_SWIM"/>
    <property type="match status" value="1"/>
</dbReference>
<evidence type="ECO:0000256" key="1">
    <source>
        <dbReference type="ARBA" id="ARBA00022578"/>
    </source>
</evidence>
<feature type="region of interest" description="Disordered" evidence="8">
    <location>
        <begin position="965"/>
        <end position="990"/>
    </location>
</feature>
<dbReference type="PANTHER" id="PTHR31973">
    <property type="entry name" value="POLYPROTEIN, PUTATIVE-RELATED"/>
    <property type="match status" value="1"/>
</dbReference>
<comment type="caution">
    <text evidence="11">The sequence shown here is derived from an EMBL/GenBank/DDBJ whole genome shotgun (WGS) entry which is preliminary data.</text>
</comment>
<keyword evidence="3 7" id="KW-0863">Zinc-finger</keyword>
<dbReference type="AlphaFoldDB" id="A0A444XPQ7"/>
<feature type="compositionally biased region" description="Low complexity" evidence="8">
    <location>
        <begin position="149"/>
        <end position="168"/>
    </location>
</feature>
<dbReference type="Pfam" id="PF03108">
    <property type="entry name" value="DBD_Tnp_Mut"/>
    <property type="match status" value="1"/>
</dbReference>
<dbReference type="InterPro" id="IPR001878">
    <property type="entry name" value="Znf_CCHC"/>
</dbReference>
<dbReference type="PANTHER" id="PTHR31973:SF187">
    <property type="entry name" value="MUTATOR TRANSPOSASE MUDRA PROTEIN"/>
    <property type="match status" value="1"/>
</dbReference>
<evidence type="ECO:0000256" key="8">
    <source>
        <dbReference type="SAM" id="MobiDB-lite"/>
    </source>
</evidence>
<name>A0A444XPQ7_ARAHY</name>
<organism evidence="11 12">
    <name type="scientific">Arachis hypogaea</name>
    <name type="common">Peanut</name>
    <dbReference type="NCBI Taxonomy" id="3818"/>
    <lineage>
        <taxon>Eukaryota</taxon>
        <taxon>Viridiplantae</taxon>
        <taxon>Streptophyta</taxon>
        <taxon>Embryophyta</taxon>
        <taxon>Tracheophyta</taxon>
        <taxon>Spermatophyta</taxon>
        <taxon>Magnoliopsida</taxon>
        <taxon>eudicotyledons</taxon>
        <taxon>Gunneridae</taxon>
        <taxon>Pentapetalae</taxon>
        <taxon>rosids</taxon>
        <taxon>fabids</taxon>
        <taxon>Fabales</taxon>
        <taxon>Fabaceae</taxon>
        <taxon>Papilionoideae</taxon>
        <taxon>50 kb inversion clade</taxon>
        <taxon>dalbergioids sensu lato</taxon>
        <taxon>Dalbergieae</taxon>
        <taxon>Pterocarpus clade</taxon>
        <taxon>Arachis</taxon>
    </lineage>
</organism>
<reference evidence="11 12" key="1">
    <citation type="submission" date="2019-01" db="EMBL/GenBank/DDBJ databases">
        <title>Sequencing of cultivated peanut Arachis hypogaea provides insights into genome evolution and oil improvement.</title>
        <authorList>
            <person name="Chen X."/>
        </authorList>
    </citation>
    <scope>NUCLEOTIDE SEQUENCE [LARGE SCALE GENOMIC DNA]</scope>
    <source>
        <strain evidence="12">cv. Fuhuasheng</strain>
        <tissue evidence="11">Leaves</tissue>
    </source>
</reference>
<evidence type="ECO:0000259" key="9">
    <source>
        <dbReference type="PROSITE" id="PS50158"/>
    </source>
</evidence>
<dbReference type="GO" id="GO:0006313">
    <property type="term" value="P:DNA transposition"/>
    <property type="evidence" value="ECO:0007669"/>
    <property type="project" value="InterPro"/>
</dbReference>
<evidence type="ECO:0000256" key="4">
    <source>
        <dbReference type="ARBA" id="ARBA00022833"/>
    </source>
</evidence>
<evidence type="ECO:0008006" key="13">
    <source>
        <dbReference type="Google" id="ProtNLM"/>
    </source>
</evidence>
<keyword evidence="1" id="KW-0815">Transposition</keyword>
<evidence type="ECO:0000256" key="7">
    <source>
        <dbReference type="PROSITE-ProRule" id="PRU00047"/>
    </source>
</evidence>
<keyword evidence="6" id="KW-0233">DNA recombination</keyword>
<dbReference type="GO" id="GO:0003677">
    <property type="term" value="F:DNA binding"/>
    <property type="evidence" value="ECO:0007669"/>
    <property type="project" value="UniProtKB-KW"/>
</dbReference>
<feature type="domain" description="CCHC-type" evidence="9">
    <location>
        <begin position="998"/>
        <end position="1011"/>
    </location>
</feature>
<accession>A0A444XPQ7</accession>
<proteinExistence type="predicted"/>
<feature type="region of interest" description="Disordered" evidence="8">
    <location>
        <begin position="130"/>
        <end position="347"/>
    </location>
</feature>
<dbReference type="Pfam" id="PF04434">
    <property type="entry name" value="SWIM"/>
    <property type="match status" value="1"/>
</dbReference>
<dbReference type="InterPro" id="IPR006564">
    <property type="entry name" value="Znf_PMZ"/>
</dbReference>
<evidence type="ECO:0000313" key="11">
    <source>
        <dbReference type="EMBL" id="RYQ91683.1"/>
    </source>
</evidence>
<feature type="compositionally biased region" description="Acidic residues" evidence="8">
    <location>
        <begin position="392"/>
        <end position="403"/>
    </location>
</feature>
<evidence type="ECO:0000256" key="3">
    <source>
        <dbReference type="ARBA" id="ARBA00022771"/>
    </source>
</evidence>
<evidence type="ECO:0000256" key="2">
    <source>
        <dbReference type="ARBA" id="ARBA00022723"/>
    </source>
</evidence>
<dbReference type="GO" id="GO:0004803">
    <property type="term" value="F:transposase activity"/>
    <property type="evidence" value="ECO:0007669"/>
    <property type="project" value="InterPro"/>
</dbReference>
<keyword evidence="12" id="KW-1185">Reference proteome</keyword>
<protein>
    <recommendedName>
        <fullName evidence="13">SWIM-type domain-containing protein</fullName>
    </recommendedName>
</protein>
<dbReference type="STRING" id="3818.A0A444XPQ7"/>
<sequence>MGDDLLSILFHHGGSFITDDGGVTYNGGDVSELPGLDPDKLDVFFVRDYHKDLGYDKVTQTWWLVPNRPLQNGLRALTNDKELMEMCYLGQQNKGVVHVYYEHGVSEPLYIEEAEAVSSKGKEVLVIEDLNPTPKPTPKPNTNDNAEPIPTTAASTTTSAPIDSTIPTEKPDSTTKLPPISVTVSKPAKKIHHHPTATPMPNPNLPPKTVTQPSKTKPKNPPKKMSLPTEMPKPWLKSKESKKSAVPRRGTRNVKSAAPKPCGRRPLTRAAASGASVRGNGKGKQPQTEHVALSSSEDSSESEASDGCEEDEPYRPDGDLVSSEEDVGVERLAGKKKTDVKERTRKAKKTCKQKRDVMVDDDGPVCADSGSEDDAHFFGPVPRFGSMGAYDDAQDEGYEESDGGDSWHSEELKTPPNSEDELEEVDSDEVFPVFRDGGRFGELRLAVGMTFTTKMEFKEAVREYCIQEGRRIWFKKNDNVRMRAVCKDENCGWLVYAANNSENNYWQIKTFNDDHTCARETKNRLANRKWLAGKLVKKLRKYPNLRHCEAAQYFKTKCDLELSKCSLTRALGDARAVVYGDAAAQYGMVRDYGLTLLRSNPGSTVTVGVIPQPNPGDEPIFEKMYICLDACKKGFLAGCRPLIGLDGAFLKTQHRGQILSAIGQDANNHIYVIAYAIVPIENTEYWRWFLELLHQDLGDYKQNKLCFISDMQKGLIHAVKEVFPGVHHRFCVWHLWKNFNKQWKDLQLRGLLWECARCTSQDGFLESIKKIERINKDAWEYLNKWPRDSWSRAFFSNAPKIDNICNNACEVFNSRIKEARAKPIITLLEEVRLYAMRSIARNKVKLNSSTGILPPIQRSRLEKIRKESKSWVPMWSGDSEYEKFEVHGWPTNMVVDLGKRLCTCGFWQLSGMPCVHACAALARVGRRPEEFCHQWLTMEAYNNTYAFHINLIPGQALWEKSPHNRLQAPKFKKKPGEEPSGGKKERKKMKRIYQKGHCRYCGESGHTKRNCGKRAADEVAAAVAKAAAAAKAPAAEAAAVQPPAANGGEASVVPEAPTEIQLEATQPPLSQTDDSQEVTNLYHIQSYYLHVLLHF</sequence>
<dbReference type="GO" id="GO:0008270">
    <property type="term" value="F:zinc ion binding"/>
    <property type="evidence" value="ECO:0007669"/>
    <property type="project" value="UniProtKB-KW"/>
</dbReference>
<evidence type="ECO:0000259" key="10">
    <source>
        <dbReference type="PROSITE" id="PS50966"/>
    </source>
</evidence>
<evidence type="ECO:0000256" key="6">
    <source>
        <dbReference type="ARBA" id="ARBA00023172"/>
    </source>
</evidence>
<feature type="region of interest" description="Disordered" evidence="8">
    <location>
        <begin position="388"/>
        <end position="420"/>
    </location>
</feature>
<dbReference type="SMART" id="SM00575">
    <property type="entry name" value="ZnF_PMZ"/>
    <property type="match status" value="1"/>
</dbReference>
<dbReference type="Pfam" id="PF26130">
    <property type="entry name" value="PB1-like"/>
    <property type="match status" value="1"/>
</dbReference>
<feature type="compositionally biased region" description="Basic and acidic residues" evidence="8">
    <location>
        <begin position="328"/>
        <end position="342"/>
    </location>
</feature>
<dbReference type="Proteomes" id="UP000289738">
    <property type="component" value="Chromosome B09"/>
</dbReference>
<feature type="domain" description="SWIM-type" evidence="10">
    <location>
        <begin position="893"/>
        <end position="925"/>
    </location>
</feature>
<dbReference type="EMBL" id="SDMP01000019">
    <property type="protein sequence ID" value="RYQ91683.1"/>
    <property type="molecule type" value="Genomic_DNA"/>
</dbReference>